<evidence type="ECO:0000256" key="2">
    <source>
        <dbReference type="ARBA" id="ARBA00022448"/>
    </source>
</evidence>
<dbReference type="PANTHER" id="PTHR43744">
    <property type="entry name" value="ABC TRANSPORTER PERMEASE PROTEIN MG189-RELATED-RELATED"/>
    <property type="match status" value="1"/>
</dbReference>
<dbReference type="CDD" id="cd06261">
    <property type="entry name" value="TM_PBP2"/>
    <property type="match status" value="1"/>
</dbReference>
<dbReference type="RefSeq" id="WP_271191340.1">
    <property type="nucleotide sequence ID" value="NZ_CP115667.1"/>
</dbReference>
<feature type="transmembrane region" description="Helical" evidence="7">
    <location>
        <begin position="157"/>
        <end position="175"/>
    </location>
</feature>
<evidence type="ECO:0000259" key="8">
    <source>
        <dbReference type="PROSITE" id="PS50928"/>
    </source>
</evidence>
<feature type="transmembrane region" description="Helical" evidence="7">
    <location>
        <begin position="121"/>
        <end position="145"/>
    </location>
</feature>
<reference evidence="9 10" key="1">
    <citation type="submission" date="2023-01" db="EMBL/GenBank/DDBJ databases">
        <authorList>
            <person name="Lee S.H."/>
            <person name="Jung H.S."/>
            <person name="Yun J.U."/>
        </authorList>
    </citation>
    <scope>NUCLEOTIDE SEQUENCE [LARGE SCALE GENOMIC DNA]</scope>
    <source>
        <strain evidence="9 10">CBA3646</strain>
    </source>
</reference>
<dbReference type="InterPro" id="IPR035906">
    <property type="entry name" value="MetI-like_sf"/>
</dbReference>
<feature type="transmembrane region" description="Helical" evidence="7">
    <location>
        <begin position="257"/>
        <end position="278"/>
    </location>
</feature>
<keyword evidence="3" id="KW-1003">Cell membrane</keyword>
<dbReference type="SUPFAM" id="SSF161098">
    <property type="entry name" value="MetI-like"/>
    <property type="match status" value="1"/>
</dbReference>
<proteinExistence type="inferred from homology"/>
<dbReference type="Proteomes" id="UP001210339">
    <property type="component" value="Chromosome"/>
</dbReference>
<name>A0ABY7QSQ9_9FIRM</name>
<keyword evidence="4 7" id="KW-0812">Transmembrane</keyword>
<evidence type="ECO:0000256" key="5">
    <source>
        <dbReference type="ARBA" id="ARBA00022989"/>
    </source>
</evidence>
<feature type="transmembrane region" description="Helical" evidence="7">
    <location>
        <begin position="25"/>
        <end position="46"/>
    </location>
</feature>
<dbReference type="Pfam" id="PF00528">
    <property type="entry name" value="BPD_transp_1"/>
    <property type="match status" value="1"/>
</dbReference>
<accession>A0ABY7QSQ9</accession>
<evidence type="ECO:0000256" key="7">
    <source>
        <dbReference type="RuleBase" id="RU363032"/>
    </source>
</evidence>
<dbReference type="PROSITE" id="PS50928">
    <property type="entry name" value="ABC_TM1"/>
    <property type="match status" value="1"/>
</dbReference>
<protein>
    <submittedName>
        <fullName evidence="9">Carbohydrate ABC transporter permease</fullName>
    </submittedName>
</protein>
<feature type="transmembrane region" description="Helical" evidence="7">
    <location>
        <begin position="196"/>
        <end position="219"/>
    </location>
</feature>
<evidence type="ECO:0000256" key="3">
    <source>
        <dbReference type="ARBA" id="ARBA00022475"/>
    </source>
</evidence>
<gene>
    <name evidence="9" type="ORF">O6R05_07340</name>
</gene>
<comment type="similarity">
    <text evidence="7">Belongs to the binding-protein-dependent transport system permease family.</text>
</comment>
<keyword evidence="6 7" id="KW-0472">Membrane</keyword>
<dbReference type="InterPro" id="IPR000515">
    <property type="entry name" value="MetI-like"/>
</dbReference>
<dbReference type="Gene3D" id="1.10.3720.10">
    <property type="entry name" value="MetI-like"/>
    <property type="match status" value="1"/>
</dbReference>
<feature type="transmembrane region" description="Helical" evidence="7">
    <location>
        <begin position="85"/>
        <end position="109"/>
    </location>
</feature>
<dbReference type="EMBL" id="CP115667">
    <property type="protein sequence ID" value="WBW49809.1"/>
    <property type="molecule type" value="Genomic_DNA"/>
</dbReference>
<evidence type="ECO:0000256" key="4">
    <source>
        <dbReference type="ARBA" id="ARBA00022692"/>
    </source>
</evidence>
<evidence type="ECO:0000313" key="10">
    <source>
        <dbReference type="Proteomes" id="UP001210339"/>
    </source>
</evidence>
<feature type="domain" description="ABC transmembrane type-1" evidence="8">
    <location>
        <begin position="86"/>
        <end position="278"/>
    </location>
</feature>
<comment type="subcellular location">
    <subcellularLocation>
        <location evidence="1 7">Cell membrane</location>
        <topology evidence="1 7">Multi-pass membrane protein</topology>
    </subcellularLocation>
</comment>
<evidence type="ECO:0000256" key="6">
    <source>
        <dbReference type="ARBA" id="ARBA00023136"/>
    </source>
</evidence>
<evidence type="ECO:0000313" key="9">
    <source>
        <dbReference type="EMBL" id="WBW49809.1"/>
    </source>
</evidence>
<sequence>MDTTQLQNHAATKRLKQKDSAVGKWARRVVLVLVSILTVYPLVWMLSNSFKTASTIIHSPLNLVPEIYNFSNFGKALSMAPFDLYLFNSVFTAVVIVAIQLVFSALLAYGLTFYTFPSKKLLFGAIIVTYMLPPAATYVPAYVILAKMQLLDTLSGIIISNLASVFTIFLMVQTFSGIPKELLEAAKLEGATDTQVLFKVVIPFAKSTMLTAGLINFVGMYNNYMWPSLITTSQSKMLLSVGLNTFFTSRGNFAENLPGLMAANSMAVIPLLVLFVVLQKWFIKGISNSGIKG</sequence>
<organism evidence="9 10">
    <name type="scientific">Peptoniphilus equinus</name>
    <dbReference type="NCBI Taxonomy" id="3016343"/>
    <lineage>
        <taxon>Bacteria</taxon>
        <taxon>Bacillati</taxon>
        <taxon>Bacillota</taxon>
        <taxon>Tissierellia</taxon>
        <taxon>Tissierellales</taxon>
        <taxon>Peptoniphilaceae</taxon>
        <taxon>Peptoniphilus</taxon>
    </lineage>
</organism>
<keyword evidence="5 7" id="KW-1133">Transmembrane helix</keyword>
<evidence type="ECO:0000256" key="1">
    <source>
        <dbReference type="ARBA" id="ARBA00004651"/>
    </source>
</evidence>
<keyword evidence="2 7" id="KW-0813">Transport</keyword>
<dbReference type="PANTHER" id="PTHR43744:SF12">
    <property type="entry name" value="ABC TRANSPORTER PERMEASE PROTEIN MG189-RELATED"/>
    <property type="match status" value="1"/>
</dbReference>
<keyword evidence="10" id="KW-1185">Reference proteome</keyword>